<keyword evidence="1" id="KW-0812">Transmembrane</keyword>
<comment type="caution">
    <text evidence="2">The sequence shown here is derived from an EMBL/GenBank/DDBJ whole genome shotgun (WGS) entry which is preliminary data.</text>
</comment>
<feature type="transmembrane region" description="Helical" evidence="1">
    <location>
        <begin position="80"/>
        <end position="97"/>
    </location>
</feature>
<dbReference type="RefSeq" id="WP_147928555.1">
    <property type="nucleotide sequence ID" value="NZ_VKAC01000021.1"/>
</dbReference>
<keyword evidence="1" id="KW-0472">Membrane</keyword>
<evidence type="ECO:0000313" key="2">
    <source>
        <dbReference type="EMBL" id="TXR51580.1"/>
    </source>
</evidence>
<proteinExistence type="predicted"/>
<keyword evidence="1" id="KW-1133">Transmembrane helix</keyword>
<evidence type="ECO:0000313" key="3">
    <source>
        <dbReference type="Proteomes" id="UP000321234"/>
    </source>
</evidence>
<gene>
    <name evidence="2" type="ORF">FMM08_22285</name>
</gene>
<protein>
    <submittedName>
        <fullName evidence="2">Uncharacterized protein</fullName>
    </submittedName>
</protein>
<dbReference type="Proteomes" id="UP000321234">
    <property type="component" value="Unassembled WGS sequence"/>
</dbReference>
<name>A0A5C8Z3S0_9ACTN</name>
<sequence length="141" mass="14915">MAVQVLGGVLVAVGVVTVFAVLGRTTRAQGEASTLKRQLAHLPRSERRRVGRAVLRGQAATAHRQGDAVVVAQWFWQQRWTAVSSAALVVMMTGLALQSDQAGWLLVLFAASGVGNAVVAALSAVRAVAGRRYLREFPAAV</sequence>
<evidence type="ECO:0000256" key="1">
    <source>
        <dbReference type="SAM" id="Phobius"/>
    </source>
</evidence>
<feature type="transmembrane region" description="Helical" evidence="1">
    <location>
        <begin position="6"/>
        <end position="23"/>
    </location>
</feature>
<keyword evidence="3" id="KW-1185">Reference proteome</keyword>
<feature type="transmembrane region" description="Helical" evidence="1">
    <location>
        <begin position="103"/>
        <end position="125"/>
    </location>
</feature>
<reference evidence="2 3" key="1">
    <citation type="submission" date="2019-07" db="EMBL/GenBank/DDBJ databases">
        <title>Quadrisphaera sp. strain DD2A genome sequencing and assembly.</title>
        <authorList>
            <person name="Kim I."/>
        </authorList>
    </citation>
    <scope>NUCLEOTIDE SEQUENCE [LARGE SCALE GENOMIC DNA]</scope>
    <source>
        <strain evidence="2 3">DD2A</strain>
    </source>
</reference>
<dbReference type="EMBL" id="VKAC01000021">
    <property type="protein sequence ID" value="TXR51580.1"/>
    <property type="molecule type" value="Genomic_DNA"/>
</dbReference>
<dbReference type="AlphaFoldDB" id="A0A5C8Z3S0"/>
<accession>A0A5C8Z3S0</accession>
<organism evidence="2 3">
    <name type="scientific">Quadrisphaera setariae</name>
    <dbReference type="NCBI Taxonomy" id="2593304"/>
    <lineage>
        <taxon>Bacteria</taxon>
        <taxon>Bacillati</taxon>
        <taxon>Actinomycetota</taxon>
        <taxon>Actinomycetes</taxon>
        <taxon>Kineosporiales</taxon>
        <taxon>Kineosporiaceae</taxon>
        <taxon>Quadrisphaera</taxon>
    </lineage>
</organism>